<evidence type="ECO:0000313" key="11">
    <source>
        <dbReference type="EMBL" id="CAB3380985.1"/>
    </source>
</evidence>
<dbReference type="Pfam" id="PF21638">
    <property type="entry name" value="SDA1_C"/>
    <property type="match status" value="1"/>
</dbReference>
<organism evidence="11 12">
    <name type="scientific">Cloeon dipterum</name>
    <dbReference type="NCBI Taxonomy" id="197152"/>
    <lineage>
        <taxon>Eukaryota</taxon>
        <taxon>Metazoa</taxon>
        <taxon>Ecdysozoa</taxon>
        <taxon>Arthropoda</taxon>
        <taxon>Hexapoda</taxon>
        <taxon>Insecta</taxon>
        <taxon>Pterygota</taxon>
        <taxon>Palaeoptera</taxon>
        <taxon>Ephemeroptera</taxon>
        <taxon>Pisciforma</taxon>
        <taxon>Baetidae</taxon>
        <taxon>Cloeon</taxon>
    </lineage>
</organism>
<feature type="compositionally biased region" description="Basic and acidic residues" evidence="7">
    <location>
        <begin position="646"/>
        <end position="665"/>
    </location>
</feature>
<dbReference type="GO" id="GO:0042273">
    <property type="term" value="P:ribosomal large subunit biogenesis"/>
    <property type="evidence" value="ECO:0007669"/>
    <property type="project" value="UniProtKB-UniRule"/>
</dbReference>
<dbReference type="InterPro" id="IPR012977">
    <property type="entry name" value="SDA1_N"/>
</dbReference>
<dbReference type="AlphaFoldDB" id="A0A8S1DBN1"/>
<dbReference type="InterPro" id="IPR016024">
    <property type="entry name" value="ARM-type_fold"/>
</dbReference>
<comment type="subcellular location">
    <subcellularLocation>
        <location evidence="6">Nucleus</location>
        <location evidence="6">Nucleolus</location>
    </subcellularLocation>
</comment>
<dbReference type="PANTHER" id="PTHR12730:SF0">
    <property type="entry name" value="PROTEIN SDA1 HOMOLOG"/>
    <property type="match status" value="1"/>
</dbReference>
<dbReference type="GO" id="GO:0000055">
    <property type="term" value="P:ribosomal large subunit export from nucleus"/>
    <property type="evidence" value="ECO:0007669"/>
    <property type="project" value="UniProtKB-UniRule"/>
</dbReference>
<gene>
    <name evidence="11" type="ORF">CLODIP_2_CD13895</name>
</gene>
<proteinExistence type="inferred from homology"/>
<dbReference type="EMBL" id="CADEPI010000222">
    <property type="protein sequence ID" value="CAB3380985.1"/>
    <property type="molecule type" value="Genomic_DNA"/>
</dbReference>
<comment type="similarity">
    <text evidence="1 6">Belongs to the SDA1 family.</text>
</comment>
<dbReference type="Pfam" id="PF08158">
    <property type="entry name" value="SDA1_HEAT"/>
    <property type="match status" value="1"/>
</dbReference>
<keyword evidence="5 6" id="KW-0539">Nucleus</keyword>
<name>A0A8S1DBN1_9INSE</name>
<feature type="compositionally biased region" description="Basic and acidic residues" evidence="7">
    <location>
        <begin position="483"/>
        <end position="498"/>
    </location>
</feature>
<keyword evidence="3 6" id="KW-0690">Ribosome biogenesis</keyword>
<comment type="caution">
    <text evidence="11">The sequence shown here is derived from an EMBL/GenBank/DDBJ whole genome shotgun (WGS) entry which is preliminary data.</text>
</comment>
<feature type="region of interest" description="Disordered" evidence="7">
    <location>
        <begin position="646"/>
        <end position="682"/>
    </location>
</feature>
<dbReference type="InterPro" id="IPR048292">
    <property type="entry name" value="SDA1_C"/>
</dbReference>
<dbReference type="GO" id="GO:0005730">
    <property type="term" value="C:nucleolus"/>
    <property type="evidence" value="ECO:0007669"/>
    <property type="project" value="UniProtKB-SubCell"/>
</dbReference>
<feature type="domain" description="SDA1 N-terminal" evidence="9">
    <location>
        <begin position="62"/>
        <end position="426"/>
    </location>
</feature>
<comment type="function">
    <text evidence="6">Required for 60S pre-ribosomal subunits export to the cytoplasm.</text>
</comment>
<dbReference type="GO" id="GO:0015031">
    <property type="term" value="P:protein transport"/>
    <property type="evidence" value="ECO:0007669"/>
    <property type="project" value="UniProtKB-KW"/>
</dbReference>
<evidence type="ECO:0000259" key="9">
    <source>
        <dbReference type="Pfam" id="PF08158"/>
    </source>
</evidence>
<evidence type="ECO:0000259" key="8">
    <source>
        <dbReference type="Pfam" id="PF05285"/>
    </source>
</evidence>
<keyword evidence="4 6" id="KW-0653">Protein transport</keyword>
<feature type="domain" description="SDA1 middle" evidence="8">
    <location>
        <begin position="512"/>
        <end position="651"/>
    </location>
</feature>
<reference evidence="11 12" key="1">
    <citation type="submission" date="2020-04" db="EMBL/GenBank/DDBJ databases">
        <authorList>
            <person name="Alioto T."/>
            <person name="Alioto T."/>
            <person name="Gomez Garrido J."/>
        </authorList>
    </citation>
    <scope>NUCLEOTIDE SEQUENCE [LARGE SCALE GENOMIC DNA]</scope>
</reference>
<evidence type="ECO:0000256" key="1">
    <source>
        <dbReference type="ARBA" id="ARBA00005783"/>
    </source>
</evidence>
<evidence type="ECO:0000313" key="12">
    <source>
        <dbReference type="Proteomes" id="UP000494165"/>
    </source>
</evidence>
<evidence type="ECO:0000256" key="2">
    <source>
        <dbReference type="ARBA" id="ARBA00022448"/>
    </source>
</evidence>
<dbReference type="PANTHER" id="PTHR12730">
    <property type="entry name" value="HSDA/SDA1-RELATED"/>
    <property type="match status" value="1"/>
</dbReference>
<dbReference type="OrthoDB" id="2196187at2759"/>
<feature type="compositionally biased region" description="Acidic residues" evidence="7">
    <location>
        <begin position="228"/>
        <end position="240"/>
    </location>
</feature>
<sequence>MVRRHNNQLPDNIPQLQNLVKRDPASYKDEFMQQYRHYLATLEVFRLHPDQNDKSLEDIIMFLAQVAHCYPDVLASYPQELVDILQSHHTVLDPNMRMLFCRALVLLRGKGLLSPTDLLSLFFSLLRCQDKNLRSFLQSHIISDVSGVNAKHKDAKLNRTLQNFMFNMLKDSNSRAVKMSLDIMIQLYKKNIWNDAKTVNVIATACSSKFAKVKVAALKFFIGKDPEEKDSDDSDSDEEEKVTTKDVVMSNRFNKKSRKREKQLVKVKSLIKKQQKKKSKAPNFNSSALHLIHDPQGFAEQVFKTLERTNERFEVKLMTLDVISRLIGLHQLLIFNFYPYLQRFLQPHQREVTRLLQFIAQASHELVPPDVLQPILKTLVNNFVTERNSSDVMAIGLNAVRAVCSRCPLAMDEDLLRDLVDYKNYKDRSVMMAARSLMALFRINNPDMLKKKDRGRPTEATIELKAKQYGEVDVKEHVPGAEVLLEEKKGKQKDKSTLEIDSEASDSEDGGWVDVSGDEGQEEESDEEASDEDEDDEADEEDDEDEASDAESDPQSAKDQKTSQVEKETVEDKAKKAAEVCAMRILTDEDFKEIDAAQIRKQITVVSKNRKRKMVDEDVPKGELVTLGDIENIYKKRKHDKAARLETVRKGQEGREKWGYQDRRQNPHSSKTNTEKKKNKAFNMVKHKIRGKVKRSFKDKQIALRNHLLKMKRLK</sequence>
<dbReference type="Proteomes" id="UP000494165">
    <property type="component" value="Unassembled WGS sequence"/>
</dbReference>
<feature type="compositionally biased region" description="Basic and acidic residues" evidence="7">
    <location>
        <begin position="556"/>
        <end position="576"/>
    </location>
</feature>
<accession>A0A8S1DBN1</accession>
<feature type="compositionally biased region" description="Acidic residues" evidence="7">
    <location>
        <begin position="500"/>
        <end position="552"/>
    </location>
</feature>
<evidence type="ECO:0000256" key="4">
    <source>
        <dbReference type="ARBA" id="ARBA00022927"/>
    </source>
</evidence>
<keyword evidence="2 6" id="KW-0813">Transport</keyword>
<dbReference type="InterPro" id="IPR027312">
    <property type="entry name" value="Sda1"/>
</dbReference>
<protein>
    <recommendedName>
        <fullName evidence="6">Protein SDA1</fullName>
    </recommendedName>
</protein>
<evidence type="ECO:0000259" key="10">
    <source>
        <dbReference type="Pfam" id="PF21638"/>
    </source>
</evidence>
<evidence type="ECO:0000256" key="3">
    <source>
        <dbReference type="ARBA" id="ARBA00022517"/>
    </source>
</evidence>
<evidence type="ECO:0000256" key="5">
    <source>
        <dbReference type="ARBA" id="ARBA00023242"/>
    </source>
</evidence>
<feature type="domain" description="SDA1 C-terminal" evidence="10">
    <location>
        <begin position="669"/>
        <end position="713"/>
    </location>
</feature>
<dbReference type="Pfam" id="PF05285">
    <property type="entry name" value="SDA1_dom"/>
    <property type="match status" value="1"/>
</dbReference>
<feature type="region of interest" description="Disordered" evidence="7">
    <location>
        <begin position="226"/>
        <end position="261"/>
    </location>
</feature>
<feature type="region of interest" description="Disordered" evidence="7">
    <location>
        <begin position="483"/>
        <end position="576"/>
    </location>
</feature>
<evidence type="ECO:0000256" key="6">
    <source>
        <dbReference type="RuleBase" id="RU365057"/>
    </source>
</evidence>
<keyword evidence="12" id="KW-1185">Reference proteome</keyword>
<evidence type="ECO:0000256" key="7">
    <source>
        <dbReference type="SAM" id="MobiDB-lite"/>
    </source>
</evidence>
<dbReference type="InterPro" id="IPR007949">
    <property type="entry name" value="SDA1_MD"/>
</dbReference>
<dbReference type="SUPFAM" id="SSF48371">
    <property type="entry name" value="ARM repeat"/>
    <property type="match status" value="1"/>
</dbReference>